<dbReference type="EMBL" id="QBKA01000002">
    <property type="protein sequence ID" value="RDC59750.1"/>
    <property type="molecule type" value="Genomic_DNA"/>
</dbReference>
<dbReference type="Proteomes" id="UP000253727">
    <property type="component" value="Unassembled WGS sequence"/>
</dbReference>
<dbReference type="PANTHER" id="PTHR12132:SF1">
    <property type="entry name" value="DNA REPAIR PROTEIN RAD52 HOMOLOG"/>
    <property type="match status" value="1"/>
</dbReference>
<keyword evidence="2" id="KW-0227">DNA damage</keyword>
<dbReference type="Gene3D" id="3.30.390.80">
    <property type="entry name" value="DNA repair protein Rad52/59/22"/>
    <property type="match status" value="1"/>
</dbReference>
<dbReference type="Pfam" id="PF04098">
    <property type="entry name" value="Rad52_Rad22"/>
    <property type="match status" value="1"/>
</dbReference>
<dbReference type="RefSeq" id="WP_181815687.1">
    <property type="nucleotide sequence ID" value="NZ_QBKA01000002.1"/>
</dbReference>
<keyword evidence="6" id="KW-1185">Reference proteome</keyword>
<evidence type="ECO:0000313" key="6">
    <source>
        <dbReference type="Proteomes" id="UP000253727"/>
    </source>
</evidence>
<dbReference type="GO" id="GO:0045002">
    <property type="term" value="P:double-strand break repair via single-strand annealing"/>
    <property type="evidence" value="ECO:0007669"/>
    <property type="project" value="TreeGrafter"/>
</dbReference>
<evidence type="ECO:0000256" key="4">
    <source>
        <dbReference type="ARBA" id="ARBA00023204"/>
    </source>
</evidence>
<comment type="similarity">
    <text evidence="1">Belongs to the RAD52 family.</text>
</comment>
<keyword evidence="3" id="KW-0233">DNA recombination</keyword>
<evidence type="ECO:0000256" key="2">
    <source>
        <dbReference type="ARBA" id="ARBA00022763"/>
    </source>
</evidence>
<dbReference type="InterPro" id="IPR041247">
    <property type="entry name" value="Rad52_fam"/>
</dbReference>
<gene>
    <name evidence="5" type="ORF">HME9302_00945</name>
</gene>
<accession>A0A369Q5Q0</accession>
<dbReference type="GO" id="GO:0000724">
    <property type="term" value="P:double-strand break repair via homologous recombination"/>
    <property type="evidence" value="ECO:0007669"/>
    <property type="project" value="TreeGrafter"/>
</dbReference>
<dbReference type="AlphaFoldDB" id="A0A369Q5Q0"/>
<dbReference type="PANTHER" id="PTHR12132">
    <property type="entry name" value="DNA REPAIR AND RECOMBINATION PROTEIN RAD52, RAD59"/>
    <property type="match status" value="1"/>
</dbReference>
<dbReference type="InterPro" id="IPR042525">
    <property type="entry name" value="Rad52_Rad59_Rad22_sf"/>
</dbReference>
<dbReference type="SUPFAM" id="SSF54768">
    <property type="entry name" value="dsRNA-binding domain-like"/>
    <property type="match status" value="1"/>
</dbReference>
<evidence type="ECO:0000313" key="5">
    <source>
        <dbReference type="EMBL" id="RDC59750.1"/>
    </source>
</evidence>
<name>A0A369Q5Q0_9SPHN</name>
<dbReference type="GO" id="GO:0006312">
    <property type="term" value="P:mitotic recombination"/>
    <property type="evidence" value="ECO:0007669"/>
    <property type="project" value="TreeGrafter"/>
</dbReference>
<sequence length="207" mass="22476">MTPEQTKMLEAPLDPAHVKKPSGNFGPKGDYLEGWHVMNELNRVFGFGGWSYTIDLTRDALEQADSKNGKQWQAAYTCVCTLTVGDIVRQDVGFGSGFAKQIGDAIEGATKEAATDALKRAARTFGNVFGLALYDKSRVNVHTPPPPTITDAQREELMAFLDAANFPVARLLDVSKITDLSQLPAAKFEGAKGWVSEQAKSLEQKAA</sequence>
<comment type="caution">
    <text evidence="5">The sequence shown here is derived from an EMBL/GenBank/DDBJ whole genome shotgun (WGS) entry which is preliminary data.</text>
</comment>
<keyword evidence="4" id="KW-0234">DNA repair</keyword>
<reference evidence="5 6" key="1">
    <citation type="submission" date="2018-04" db="EMBL/GenBank/DDBJ databases">
        <title>Altererythrobacter sp. HME9302 genome sequencing and assembly.</title>
        <authorList>
            <person name="Kang H."/>
            <person name="Kim H."/>
            <person name="Joh K."/>
        </authorList>
    </citation>
    <scope>NUCLEOTIDE SEQUENCE [LARGE SCALE GENOMIC DNA]</scope>
    <source>
        <strain evidence="5 6">HME9302</strain>
    </source>
</reference>
<evidence type="ECO:0000256" key="3">
    <source>
        <dbReference type="ARBA" id="ARBA00023172"/>
    </source>
</evidence>
<protein>
    <submittedName>
        <fullName evidence="5">Uncharacterized protein</fullName>
    </submittedName>
</protein>
<evidence type="ECO:0000256" key="1">
    <source>
        <dbReference type="ARBA" id="ARBA00006638"/>
    </source>
</evidence>
<organism evidence="5 6">
    <name type="scientific">Alteripontixanthobacter maritimus</name>
    <dbReference type="NCBI Taxonomy" id="2161824"/>
    <lineage>
        <taxon>Bacteria</taxon>
        <taxon>Pseudomonadati</taxon>
        <taxon>Pseudomonadota</taxon>
        <taxon>Alphaproteobacteria</taxon>
        <taxon>Sphingomonadales</taxon>
        <taxon>Erythrobacteraceae</taxon>
        <taxon>Alteripontixanthobacter</taxon>
    </lineage>
</organism>
<proteinExistence type="inferred from homology"/>
<dbReference type="InterPro" id="IPR007232">
    <property type="entry name" value="Rad52_Rad59_Rad22"/>
</dbReference>